<dbReference type="GeneID" id="103711602"/>
<evidence type="ECO:0000259" key="2">
    <source>
        <dbReference type="PROSITE" id="PS50132"/>
    </source>
</evidence>
<name>A0A8B9B0J9_PHODC</name>
<feature type="transmembrane region" description="Helical" evidence="1">
    <location>
        <begin position="203"/>
        <end position="224"/>
    </location>
</feature>
<evidence type="ECO:0000313" key="3">
    <source>
        <dbReference type="Proteomes" id="UP000228380"/>
    </source>
</evidence>
<feature type="transmembrane region" description="Helical" evidence="1">
    <location>
        <begin position="84"/>
        <end position="101"/>
    </location>
</feature>
<feature type="transmembrane region" description="Helical" evidence="1">
    <location>
        <begin position="48"/>
        <end position="72"/>
    </location>
</feature>
<reference evidence="3" key="1">
    <citation type="journal article" date="2019" name="Nat. Commun.">
        <title>Genome-wide association mapping of date palm fruit traits.</title>
        <authorList>
            <person name="Hazzouri K.M."/>
            <person name="Gros-Balthazard M."/>
            <person name="Flowers J.M."/>
            <person name="Copetti D."/>
            <person name="Lemansour A."/>
            <person name="Lebrun M."/>
            <person name="Masmoudi K."/>
            <person name="Ferrand S."/>
            <person name="Dhar M.I."/>
            <person name="Fresquez Z.A."/>
            <person name="Rosas U."/>
            <person name="Zhang J."/>
            <person name="Talag J."/>
            <person name="Lee S."/>
            <person name="Kudrna D."/>
            <person name="Powell R.F."/>
            <person name="Leitch I.J."/>
            <person name="Krueger R.R."/>
            <person name="Wing R.A."/>
            <person name="Amiri K.M.A."/>
            <person name="Purugganan M.D."/>
        </authorList>
    </citation>
    <scope>NUCLEOTIDE SEQUENCE [LARGE SCALE GENOMIC DNA]</scope>
    <source>
        <strain evidence="3">cv. Khalas</strain>
    </source>
</reference>
<dbReference type="Gene3D" id="1.10.167.10">
    <property type="entry name" value="Regulator of G-protein Signalling 4, domain 2"/>
    <property type="match status" value="1"/>
</dbReference>
<evidence type="ECO:0000256" key="1">
    <source>
        <dbReference type="SAM" id="Phobius"/>
    </source>
</evidence>
<accession>A0A8B9B0J9</accession>
<organism evidence="3 4">
    <name type="scientific">Phoenix dactylifera</name>
    <name type="common">Date palm</name>
    <dbReference type="NCBI Taxonomy" id="42345"/>
    <lineage>
        <taxon>Eukaryota</taxon>
        <taxon>Viridiplantae</taxon>
        <taxon>Streptophyta</taxon>
        <taxon>Embryophyta</taxon>
        <taxon>Tracheophyta</taxon>
        <taxon>Spermatophyta</taxon>
        <taxon>Magnoliopsida</taxon>
        <taxon>Liliopsida</taxon>
        <taxon>Arecaceae</taxon>
        <taxon>Coryphoideae</taxon>
        <taxon>Phoeniceae</taxon>
        <taxon>Phoenix</taxon>
    </lineage>
</organism>
<dbReference type="PANTHER" id="PTHR10845">
    <property type="entry name" value="REGULATOR OF G PROTEIN SIGNALING"/>
    <property type="match status" value="1"/>
</dbReference>
<dbReference type="OrthoDB" id="752017at2759"/>
<dbReference type="PANTHER" id="PTHR10845:SF192">
    <property type="entry name" value="DOUBLE HIT, ISOFORM B"/>
    <property type="match status" value="1"/>
</dbReference>
<keyword evidence="1" id="KW-0812">Transmembrane</keyword>
<feature type="domain" description="RGS" evidence="2">
    <location>
        <begin position="305"/>
        <end position="423"/>
    </location>
</feature>
<feature type="transmembrane region" description="Helical" evidence="1">
    <location>
        <begin position="12"/>
        <end position="36"/>
    </location>
</feature>
<sequence>MAVCALTGGCVTDYIAVAISGLSLFLLLARAVFPFLVQKAPSTKASGLSLVIIQIIGSINLILSLVMSVNFLKWNQRQPWQSCYIWAGSYLAYLVLLSVWAEGPLGFGLLMSCRIVQAFQLYHVFVKRRLPPVKPFVLLILILLPWIGGAAFIHINKPLNHQCHMRTQWVIPVVCIHAFYIAALIGVTRAVRHIEFRFHEFKDLLQGIIVSSIAVGFWIGAYILNEVHEDILWVQVVSRFLLLVTASVLVLVFFSMSVSQPLLSQISLRKRESTEFVTMGQALGIPGCGLLVQTASVAGVDLHQPLDKLLQDKRFRQSFMDFADSCLAGESVHFFEEVHELGKIPLDDPVRRIYMARHIIENYIVTGAEMEINISHRTRQEILGTLDLAHPDLFNHAVNEMMQLMKMNLLKDYWSSMNFVKFKEENPRQPDSSEPAGWDLSPRLSCVRCTDNPFNHEQLHKCPSGRKCDV</sequence>
<dbReference type="PROSITE" id="PS50132">
    <property type="entry name" value="RGS"/>
    <property type="match status" value="1"/>
</dbReference>
<feature type="transmembrane region" description="Helical" evidence="1">
    <location>
        <begin position="167"/>
        <end position="191"/>
    </location>
</feature>
<dbReference type="InterPro" id="IPR036305">
    <property type="entry name" value="RGS_sf"/>
</dbReference>
<dbReference type="InterPro" id="IPR044926">
    <property type="entry name" value="RGS_subdomain_2"/>
</dbReference>
<dbReference type="Pfam" id="PF00615">
    <property type="entry name" value="RGS"/>
    <property type="match status" value="1"/>
</dbReference>
<feature type="transmembrane region" description="Helical" evidence="1">
    <location>
        <begin position="236"/>
        <end position="263"/>
    </location>
</feature>
<dbReference type="InterPro" id="IPR016137">
    <property type="entry name" value="RGS"/>
</dbReference>
<feature type="transmembrane region" description="Helical" evidence="1">
    <location>
        <begin position="136"/>
        <end position="155"/>
    </location>
</feature>
<dbReference type="SUPFAM" id="SSF48097">
    <property type="entry name" value="Regulator of G-protein signaling, RGS"/>
    <property type="match status" value="1"/>
</dbReference>
<gene>
    <name evidence="4" type="primary">LOC103711602</name>
</gene>
<proteinExistence type="predicted"/>
<keyword evidence="1" id="KW-0472">Membrane</keyword>
<protein>
    <submittedName>
        <fullName evidence="4">Regulator of G-protein signaling 1 isoform X1</fullName>
    </submittedName>
</protein>
<reference evidence="4" key="2">
    <citation type="submission" date="2025-08" db="UniProtKB">
        <authorList>
            <consortium name="RefSeq"/>
        </authorList>
    </citation>
    <scope>IDENTIFICATION</scope>
    <source>
        <tissue evidence="4">Young leaves</tissue>
    </source>
</reference>
<dbReference type="AlphaFoldDB" id="A0A8B9B0J9"/>
<dbReference type="SMART" id="SM00315">
    <property type="entry name" value="RGS"/>
    <property type="match status" value="1"/>
</dbReference>
<dbReference type="Proteomes" id="UP000228380">
    <property type="component" value="Chromosome 14"/>
</dbReference>
<evidence type="ECO:0000313" key="4">
    <source>
        <dbReference type="RefSeq" id="XP_038989693.1"/>
    </source>
</evidence>
<keyword evidence="1" id="KW-1133">Transmembrane helix</keyword>
<dbReference type="RefSeq" id="XP_038989693.1">
    <property type="nucleotide sequence ID" value="XM_039133765.1"/>
</dbReference>
<keyword evidence="3" id="KW-1185">Reference proteome</keyword>